<evidence type="ECO:0000256" key="13">
    <source>
        <dbReference type="SAM" id="MobiDB-lite"/>
    </source>
</evidence>
<dbReference type="InterPro" id="IPR050862">
    <property type="entry name" value="RdRp_reductase_class-2"/>
</dbReference>
<feature type="compositionally biased region" description="Basic and acidic residues" evidence="13">
    <location>
        <begin position="326"/>
        <end position="337"/>
    </location>
</feature>
<feature type="region of interest" description="Disordered" evidence="13">
    <location>
        <begin position="317"/>
        <end position="347"/>
    </location>
</feature>
<evidence type="ECO:0000256" key="9">
    <source>
        <dbReference type="ARBA" id="ARBA00023285"/>
    </source>
</evidence>
<dbReference type="GO" id="GO:0031419">
    <property type="term" value="F:cobalamin binding"/>
    <property type="evidence" value="ECO:0007669"/>
    <property type="project" value="UniProtKB-KW"/>
</dbReference>
<evidence type="ECO:0000256" key="3">
    <source>
        <dbReference type="ARBA" id="ARBA00012274"/>
    </source>
</evidence>
<keyword evidence="5" id="KW-0846">Cobalamin</keyword>
<dbReference type="EC" id="1.17.4.1" evidence="3"/>
<dbReference type="PANTHER" id="PTHR43371">
    <property type="entry name" value="VITAMIN B12-DEPENDENT RIBONUCLEOTIDE REDUCTASE"/>
    <property type="match status" value="1"/>
</dbReference>
<protein>
    <recommendedName>
        <fullName evidence="4">Vitamin B12-dependent ribonucleotide reductase</fullName>
        <ecNumber evidence="3">1.17.4.1</ecNumber>
    </recommendedName>
    <alternativeName>
        <fullName evidence="11">Ribonucleoside-diphosphate reductase NrdJ</fullName>
    </alternativeName>
</protein>
<dbReference type="AlphaFoldDB" id="A0A7C3GA54"/>
<gene>
    <name evidence="16" type="ORF">ENJ46_01000</name>
</gene>
<comment type="caution">
    <text evidence="16">The sequence shown here is derived from an EMBL/GenBank/DDBJ whole genome shotgun (WGS) entry which is preliminary data.</text>
</comment>
<organism evidence="16 17">
    <name type="scientific">Hellea balneolensis</name>
    <dbReference type="NCBI Taxonomy" id="287478"/>
    <lineage>
        <taxon>Bacteria</taxon>
        <taxon>Pseudomonadati</taxon>
        <taxon>Pseudomonadota</taxon>
        <taxon>Alphaproteobacteria</taxon>
        <taxon>Maricaulales</taxon>
        <taxon>Robiginitomaculaceae</taxon>
        <taxon>Hellea</taxon>
    </lineage>
</organism>
<feature type="compositionally biased region" description="Polar residues" evidence="13">
    <location>
        <begin position="394"/>
        <end position="414"/>
    </location>
</feature>
<evidence type="ECO:0000313" key="17">
    <source>
        <dbReference type="Proteomes" id="UP000886042"/>
    </source>
</evidence>
<evidence type="ECO:0000256" key="12">
    <source>
        <dbReference type="ARBA" id="ARBA00047754"/>
    </source>
</evidence>
<evidence type="ECO:0000256" key="4">
    <source>
        <dbReference type="ARBA" id="ARBA00014409"/>
    </source>
</evidence>
<evidence type="ECO:0000256" key="2">
    <source>
        <dbReference type="ARBA" id="ARBA00007405"/>
    </source>
</evidence>
<evidence type="ECO:0000256" key="6">
    <source>
        <dbReference type="ARBA" id="ARBA00022634"/>
    </source>
</evidence>
<dbReference type="EMBL" id="DRMN01000069">
    <property type="protein sequence ID" value="HFB54474.1"/>
    <property type="molecule type" value="Genomic_DNA"/>
</dbReference>
<dbReference type="InterPro" id="IPR024434">
    <property type="entry name" value="TSCPD_dom"/>
</dbReference>
<keyword evidence="7" id="KW-0547">Nucleotide-binding</keyword>
<feature type="domain" description="Ribonucleotide reductase large subunit C-terminal" evidence="14">
    <location>
        <begin position="32"/>
        <end position="136"/>
    </location>
</feature>
<comment type="function">
    <text evidence="10">Catalyzes the reduction of ribonucleotides to deoxyribonucleotides. May function to provide a pool of deoxyribonucleotide precursors for DNA repair during oxygen limitation and/or for immediate growth after restoration of oxygen.</text>
</comment>
<evidence type="ECO:0000256" key="11">
    <source>
        <dbReference type="ARBA" id="ARBA00033050"/>
    </source>
</evidence>
<comment type="catalytic activity">
    <reaction evidence="12">
        <text>a 2'-deoxyribonucleoside 5'-diphosphate + [thioredoxin]-disulfide + H2O = a ribonucleoside 5'-diphosphate + [thioredoxin]-dithiol</text>
        <dbReference type="Rhea" id="RHEA:23252"/>
        <dbReference type="Rhea" id="RHEA-COMP:10698"/>
        <dbReference type="Rhea" id="RHEA-COMP:10700"/>
        <dbReference type="ChEBI" id="CHEBI:15377"/>
        <dbReference type="ChEBI" id="CHEBI:29950"/>
        <dbReference type="ChEBI" id="CHEBI:50058"/>
        <dbReference type="ChEBI" id="CHEBI:57930"/>
        <dbReference type="ChEBI" id="CHEBI:73316"/>
        <dbReference type="EC" id="1.17.4.1"/>
    </reaction>
</comment>
<dbReference type="Gene3D" id="3.20.70.20">
    <property type="match status" value="1"/>
</dbReference>
<dbReference type="GO" id="GO:0000166">
    <property type="term" value="F:nucleotide binding"/>
    <property type="evidence" value="ECO:0007669"/>
    <property type="project" value="UniProtKB-KW"/>
</dbReference>
<feature type="region of interest" description="Disordered" evidence="13">
    <location>
        <begin position="360"/>
        <end position="414"/>
    </location>
</feature>
<sequence length="456" mass="49740">FVFSRWAFGDDFCKDILGLSKSQLEKHGSDLLTALKFSKDDVEAANIYCCGAMTIEGAPHIKPEHLPVFDCANPCGRVGTRALSVDAHILMMAASQPFISGAISKTVNIPSTATIDECADVYMSAWKLGLKAIALYRDGSKLSQPLNAAIFDDDAMDALDETQEENRARQATVGAGKIVEKIVERVIEKPIERRRLPHRRTGYIQKSTVGGHKVYLHTGEFEDGSLGEIFIDMHKEGAAFRSVMNNFAIAISIGLQYGVPLEEFVEAYVFTRFEPSGPVTGNDSIKFANSILDYLFRELGISYLGWDDLAHVDPHSATPDALGDGAGERGSREKIEDMSQPMPYSKGFLRGDEDNIVHFTRTSSEDEDEEEVETVSEEDAAKEETTSFYDRKAANSTHGTAKTKTSSSHGPDSISAQAARFKGYTGDACPTCGHFTLTRNGTCQKCDTCGSTTGCS</sequence>
<feature type="compositionally biased region" description="Acidic residues" evidence="13">
    <location>
        <begin position="365"/>
        <end position="381"/>
    </location>
</feature>
<evidence type="ECO:0000256" key="10">
    <source>
        <dbReference type="ARBA" id="ARBA00025437"/>
    </source>
</evidence>
<proteinExistence type="inferred from homology"/>
<evidence type="ECO:0000313" key="16">
    <source>
        <dbReference type="EMBL" id="HFB54474.1"/>
    </source>
</evidence>
<evidence type="ECO:0000256" key="5">
    <source>
        <dbReference type="ARBA" id="ARBA00022628"/>
    </source>
</evidence>
<dbReference type="Pfam" id="PF12637">
    <property type="entry name" value="TSCPD"/>
    <property type="match status" value="1"/>
</dbReference>
<keyword evidence="6" id="KW-0237">DNA synthesis</keyword>
<dbReference type="GO" id="GO:0071897">
    <property type="term" value="P:DNA biosynthetic process"/>
    <property type="evidence" value="ECO:0007669"/>
    <property type="project" value="UniProtKB-KW"/>
</dbReference>
<evidence type="ECO:0000259" key="15">
    <source>
        <dbReference type="Pfam" id="PF12637"/>
    </source>
</evidence>
<feature type="compositionally biased region" description="Basic and acidic residues" evidence="13">
    <location>
        <begin position="382"/>
        <end position="393"/>
    </location>
</feature>
<accession>A0A7C3GA54</accession>
<reference evidence="16" key="1">
    <citation type="journal article" date="2020" name="mSystems">
        <title>Genome- and Community-Level Interaction Insights into Carbon Utilization and Element Cycling Functions of Hydrothermarchaeota in Hydrothermal Sediment.</title>
        <authorList>
            <person name="Zhou Z."/>
            <person name="Liu Y."/>
            <person name="Xu W."/>
            <person name="Pan J."/>
            <person name="Luo Z.H."/>
            <person name="Li M."/>
        </authorList>
    </citation>
    <scope>NUCLEOTIDE SEQUENCE [LARGE SCALE GENOMIC DNA]</scope>
    <source>
        <strain evidence="16">HyVt-489</strain>
    </source>
</reference>
<evidence type="ECO:0000256" key="8">
    <source>
        <dbReference type="ARBA" id="ARBA00023002"/>
    </source>
</evidence>
<keyword evidence="9" id="KW-0170">Cobalt</keyword>
<name>A0A7C3GA54_9PROT</name>
<dbReference type="PANTHER" id="PTHR43371:SF1">
    <property type="entry name" value="RIBONUCLEOSIDE-DIPHOSPHATE REDUCTASE"/>
    <property type="match status" value="1"/>
</dbReference>
<comment type="cofactor">
    <cofactor evidence="1">
        <name>adenosylcob(III)alamin</name>
        <dbReference type="ChEBI" id="CHEBI:18408"/>
    </cofactor>
</comment>
<dbReference type="InterPro" id="IPR000788">
    <property type="entry name" value="RNR_lg_C"/>
</dbReference>
<feature type="non-terminal residue" evidence="16">
    <location>
        <position position="1"/>
    </location>
</feature>
<feature type="domain" description="TSCPD" evidence="15">
    <location>
        <begin position="196"/>
        <end position="300"/>
    </location>
</feature>
<dbReference type="Pfam" id="PF02867">
    <property type="entry name" value="Ribonuc_red_lgC"/>
    <property type="match status" value="1"/>
</dbReference>
<evidence type="ECO:0000256" key="7">
    <source>
        <dbReference type="ARBA" id="ARBA00022741"/>
    </source>
</evidence>
<evidence type="ECO:0000259" key="14">
    <source>
        <dbReference type="Pfam" id="PF02867"/>
    </source>
</evidence>
<dbReference type="GO" id="GO:0004748">
    <property type="term" value="F:ribonucleoside-diphosphate reductase activity, thioredoxin disulfide as acceptor"/>
    <property type="evidence" value="ECO:0007669"/>
    <property type="project" value="UniProtKB-EC"/>
</dbReference>
<evidence type="ECO:0000256" key="1">
    <source>
        <dbReference type="ARBA" id="ARBA00001922"/>
    </source>
</evidence>
<comment type="similarity">
    <text evidence="2">Belongs to the ribonucleoside diphosphate reductase class-2 family.</text>
</comment>
<keyword evidence="8 16" id="KW-0560">Oxidoreductase</keyword>
<dbReference type="Proteomes" id="UP000886042">
    <property type="component" value="Unassembled WGS sequence"/>
</dbReference>
<dbReference type="SUPFAM" id="SSF51998">
    <property type="entry name" value="PFL-like glycyl radical enzymes"/>
    <property type="match status" value="1"/>
</dbReference>